<keyword evidence="5" id="KW-0378">Hydrolase</keyword>
<proteinExistence type="inferred from homology"/>
<reference evidence="7 8" key="1">
    <citation type="submission" date="2020-08" db="EMBL/GenBank/DDBJ databases">
        <title>Genome public.</title>
        <authorList>
            <person name="Liu C."/>
            <person name="Sun Q."/>
        </authorList>
    </citation>
    <scope>NUCLEOTIDE SEQUENCE [LARGE SCALE GENOMIC DNA]</scope>
    <source>
        <strain evidence="7 8">NSJ-27</strain>
    </source>
</reference>
<evidence type="ECO:0000313" key="8">
    <source>
        <dbReference type="Proteomes" id="UP000649151"/>
    </source>
</evidence>
<keyword evidence="3" id="KW-0645">Protease</keyword>
<evidence type="ECO:0000256" key="4">
    <source>
        <dbReference type="ARBA" id="ARBA00022723"/>
    </source>
</evidence>
<dbReference type="SUPFAM" id="SSF101821">
    <property type="entry name" value="Aminopeptidase/glucanase lid domain"/>
    <property type="match status" value="1"/>
</dbReference>
<gene>
    <name evidence="7" type="ORF">H8Z77_00610</name>
</gene>
<dbReference type="SUPFAM" id="SSF53187">
    <property type="entry name" value="Zn-dependent exopeptidases"/>
    <property type="match status" value="1"/>
</dbReference>
<comment type="caution">
    <text evidence="7">The sequence shown here is derived from an EMBL/GenBank/DDBJ whole genome shotgun (WGS) entry which is preliminary data.</text>
</comment>
<dbReference type="RefSeq" id="WP_186995834.1">
    <property type="nucleotide sequence ID" value="NZ_JACOQK010000001.1"/>
</dbReference>
<evidence type="ECO:0000256" key="5">
    <source>
        <dbReference type="ARBA" id="ARBA00022801"/>
    </source>
</evidence>
<dbReference type="Proteomes" id="UP000649151">
    <property type="component" value="Unassembled WGS sequence"/>
</dbReference>
<dbReference type="PANTHER" id="PTHR32481">
    <property type="entry name" value="AMINOPEPTIDASE"/>
    <property type="match status" value="1"/>
</dbReference>
<keyword evidence="4" id="KW-0479">Metal-binding</keyword>
<keyword evidence="2" id="KW-0031">Aminopeptidase</keyword>
<evidence type="ECO:0000256" key="3">
    <source>
        <dbReference type="ARBA" id="ARBA00022670"/>
    </source>
</evidence>
<dbReference type="InterPro" id="IPR023367">
    <property type="entry name" value="Peptidase_M42_dom2"/>
</dbReference>
<dbReference type="Pfam" id="PF05343">
    <property type="entry name" value="Peptidase_M42"/>
    <property type="match status" value="1"/>
</dbReference>
<dbReference type="EMBL" id="JACOQK010000001">
    <property type="protein sequence ID" value="MBC5786527.1"/>
    <property type="molecule type" value="Genomic_DNA"/>
</dbReference>
<dbReference type="InterPro" id="IPR008007">
    <property type="entry name" value="Peptidase_M42"/>
</dbReference>
<dbReference type="CDD" id="cd05656">
    <property type="entry name" value="M42_Frv"/>
    <property type="match status" value="1"/>
</dbReference>
<dbReference type="Gene3D" id="3.40.630.10">
    <property type="entry name" value="Zn peptidases"/>
    <property type="match status" value="1"/>
</dbReference>
<protein>
    <submittedName>
        <fullName evidence="7">M42 family metallopeptidase</fullName>
    </submittedName>
</protein>
<accession>A0ABR7IN35</accession>
<evidence type="ECO:0000256" key="2">
    <source>
        <dbReference type="ARBA" id="ARBA00022438"/>
    </source>
</evidence>
<evidence type="ECO:0000256" key="6">
    <source>
        <dbReference type="PIRNR" id="PIRNR001123"/>
    </source>
</evidence>
<evidence type="ECO:0000256" key="1">
    <source>
        <dbReference type="ARBA" id="ARBA00006272"/>
    </source>
</evidence>
<dbReference type="InterPro" id="IPR051464">
    <property type="entry name" value="Peptidase_M42_aminopept"/>
</dbReference>
<organism evidence="7 8">
    <name type="scientific">Clostridium facile</name>
    <dbReference type="NCBI Taxonomy" id="2763035"/>
    <lineage>
        <taxon>Bacteria</taxon>
        <taxon>Bacillati</taxon>
        <taxon>Bacillota</taxon>
        <taxon>Clostridia</taxon>
        <taxon>Eubacteriales</taxon>
        <taxon>Clostridiaceae</taxon>
        <taxon>Clostridium</taxon>
    </lineage>
</organism>
<comment type="similarity">
    <text evidence="1 6">Belongs to the peptidase M42 family.</text>
</comment>
<sequence length="339" mass="36668">MKEQLRKLCQINGISGREHKVREEILSQISSYCDDLHVDPLGNIIAFKKGKKTPKQKLLISAHMDEVGLIVTGITSDGMLRFAMVGGIDARVLVGRSVLVGNSIPGVIGTKAVHMQSAEEKAKATPVDQLYIDIGAKDKEDALQYVSLGESVCFQSEPVEFGNNCLKAKAIDDRFGCALMIQLLQSELPCDLYCSFVVQEEVGLRGAKVAAHDICPDIAIVLEATTAGDLAGVEELKQVCSLGKGPVIPFMDRATIYDYDLYQFAMETAKQHHIPCQTKTAVAGGNDAGAFSVSCGGIKTVSVSVPCRYLHSPCCVINWEDAENSLALVQAMLERFANE</sequence>
<dbReference type="PIRSF" id="PIRSF001123">
    <property type="entry name" value="PepA_GA"/>
    <property type="match status" value="1"/>
</dbReference>
<evidence type="ECO:0000313" key="7">
    <source>
        <dbReference type="EMBL" id="MBC5786527.1"/>
    </source>
</evidence>
<dbReference type="PANTHER" id="PTHR32481:SF5">
    <property type="entry name" value="ENDOGLUCANASE"/>
    <property type="match status" value="1"/>
</dbReference>
<dbReference type="Gene3D" id="2.40.30.40">
    <property type="entry name" value="Peptidase M42, domain 2"/>
    <property type="match status" value="1"/>
</dbReference>
<name>A0ABR7IN35_9CLOT</name>
<keyword evidence="8" id="KW-1185">Reference proteome</keyword>